<evidence type="ECO:0000313" key="1">
    <source>
        <dbReference type="EMBL" id="HAS8538507.1"/>
    </source>
</evidence>
<name>A0A8H9K766_VIBVL</name>
<dbReference type="AlphaFoldDB" id="A0A8H9K766"/>
<gene>
    <name evidence="1" type="ORF">I7730_01745</name>
</gene>
<accession>A0A8H9K766</accession>
<dbReference type="Pfam" id="PF14284">
    <property type="entry name" value="PcfJ"/>
    <property type="match status" value="1"/>
</dbReference>
<reference evidence="1" key="2">
    <citation type="submission" date="2019-01" db="EMBL/GenBank/DDBJ databases">
        <authorList>
            <consortium name="NCBI Pathogen Detection Project"/>
        </authorList>
    </citation>
    <scope>NUCLEOTIDE SEQUENCE</scope>
    <source>
        <strain evidence="1">BCW_3452</strain>
    </source>
</reference>
<dbReference type="EMBL" id="DACRBY010000001">
    <property type="protein sequence ID" value="HAS8538507.1"/>
    <property type="molecule type" value="Genomic_DNA"/>
</dbReference>
<protein>
    <submittedName>
        <fullName evidence="1">Uncharacterized protein</fullName>
    </submittedName>
</protein>
<sequence length="647" mass="74461">MKLTPDLGGRIIDVIQKEFKQDLPEYGFLAGQSVCSILLREMGRKKDFPINDFDVFVSIPHKPLINLEYCKPIYMGFKTTVKRVEHLEFDSKNIENLYYSVHGHLSNLRKASQTRRELVNHVAKSDTDRFYESMISQKEASGEQLQEYKEIDLLLKSIIERNTRSRFEFHQSAMYQQQYEITSVSRDGLLNVINLKNHTGVIEKGAAPYFVLNGFDLNNCMVGVDLRTRQLHYTPHFLKFIRTEQMEIVSPYKPSQTAMRYFSKRETFGFYGNDEFAANVVGAVLSLKASSEMRIPLFGKEYRKKFNACVGVKDYFSKSDVKRKVLLTREGKELLPMEKVNKSITLSRLKPRFDAIDRDSLKELAMKRFMGCSIPLVKHQMSEKNLFWDRFIIANVSDLVSEHMGLHKGSNISRVTRVNTKVIPQLSKSKSLVVDIPISSATTDQYSSKNIREISDFLEVHWGFGRILNSKMPFPDQFSLMSKLKQIERIDEVAFWMAETLGALNWSYIQEATPKQAAKHIRSVAAKESKIKDKLTTPRIGEFKAKNGVKLTELTRLSELRRESRIMKHCVRSYGQKVKRKKCMIFTLEMNDSKIATLEVSGTPRISAGINQHWIVQLRGYANKRPSKLATVASKELLEHINDVLCS</sequence>
<dbReference type="Proteomes" id="UP000863257">
    <property type="component" value="Unassembled WGS sequence"/>
</dbReference>
<proteinExistence type="predicted"/>
<reference evidence="1" key="1">
    <citation type="journal article" date="2018" name="Genome Biol.">
        <title>SKESA: strategic k-mer extension for scrupulous assemblies.</title>
        <authorList>
            <person name="Souvorov A."/>
            <person name="Agarwala R."/>
            <person name="Lipman D.J."/>
        </authorList>
    </citation>
    <scope>NUCLEOTIDE SEQUENCE</scope>
    <source>
        <strain evidence="1">BCW_3452</strain>
    </source>
</reference>
<organism evidence="1">
    <name type="scientific">Vibrio vulnificus</name>
    <dbReference type="NCBI Taxonomy" id="672"/>
    <lineage>
        <taxon>Bacteria</taxon>
        <taxon>Pseudomonadati</taxon>
        <taxon>Pseudomonadota</taxon>
        <taxon>Gammaproteobacteria</taxon>
        <taxon>Vibrionales</taxon>
        <taxon>Vibrionaceae</taxon>
        <taxon>Vibrio</taxon>
    </lineage>
</organism>
<dbReference type="InterPro" id="IPR025586">
    <property type="entry name" value="PcfJ"/>
</dbReference>
<comment type="caution">
    <text evidence="1">The sequence shown here is derived from an EMBL/GenBank/DDBJ whole genome shotgun (WGS) entry which is preliminary data.</text>
</comment>